<evidence type="ECO:0000313" key="2">
    <source>
        <dbReference type="EMBL" id="VDP14824.1"/>
    </source>
</evidence>
<accession>A0A3P8C7F2</accession>
<evidence type="ECO:0000256" key="1">
    <source>
        <dbReference type="SAM" id="MobiDB-lite"/>
    </source>
</evidence>
<name>A0A183GB86_HELPZ</name>
<reference evidence="2 3" key="1">
    <citation type="submission" date="2018-11" db="EMBL/GenBank/DDBJ databases">
        <authorList>
            <consortium name="Pathogen Informatics"/>
        </authorList>
    </citation>
    <scope>NUCLEOTIDE SEQUENCE [LARGE SCALE GENOMIC DNA]</scope>
</reference>
<feature type="region of interest" description="Disordered" evidence="1">
    <location>
        <begin position="270"/>
        <end position="307"/>
    </location>
</feature>
<accession>A0A183GB86</accession>
<feature type="compositionally biased region" description="Polar residues" evidence="1">
    <location>
        <begin position="282"/>
        <end position="307"/>
    </location>
</feature>
<proteinExistence type="predicted"/>
<dbReference type="WBParaSite" id="HPBE_0001934101-mRNA-1">
    <property type="protein sequence ID" value="HPBE_0001934101-mRNA-1"/>
    <property type="gene ID" value="HPBE_0001934101"/>
</dbReference>
<sequence length="322" mass="37093">MANTYWQRRELKIIKTCANSSCKCDARFNLVDFRQKKEYVYKEMRTTLQPIWVDMAEHFSLQNAVKDDIFPMDLFSLIDDVISAQNAEEIVRRSRQLKPAITIRLLRDRVKTVETALTVVKKKVYQKSHDETLTASKDFGALDVPSGDFTIPSSSYGPGGDLSALYTRLQRTSRVPSSTSEYVNFFNKFIHHIVSEMYSRDVWPRLTARTRKRKKQYVDFETELVINFVKAMYEKANKEVRTSFYFDVFHMITVALTNFRRNMKSHEAAEQSTSYAAIDNDTIPSRPSSQSTDGGLEASQRTVSSAESDANMALSFFDYSQE</sequence>
<reference evidence="4" key="2">
    <citation type="submission" date="2019-09" db="UniProtKB">
        <authorList>
            <consortium name="WormBaseParasite"/>
        </authorList>
    </citation>
    <scope>IDENTIFICATION</scope>
</reference>
<dbReference type="Proteomes" id="UP000050761">
    <property type="component" value="Unassembled WGS sequence"/>
</dbReference>
<dbReference type="EMBL" id="UZAH01031298">
    <property type="protein sequence ID" value="VDP14824.1"/>
    <property type="molecule type" value="Genomic_DNA"/>
</dbReference>
<gene>
    <name evidence="2" type="ORF">HPBE_LOCUS19340</name>
</gene>
<keyword evidence="3" id="KW-1185">Reference proteome</keyword>
<evidence type="ECO:0000313" key="4">
    <source>
        <dbReference type="WBParaSite" id="HPBE_0001934101-mRNA-1"/>
    </source>
</evidence>
<dbReference type="AlphaFoldDB" id="A0A183GB86"/>
<organism evidence="3 4">
    <name type="scientific">Heligmosomoides polygyrus</name>
    <name type="common">Parasitic roundworm</name>
    <dbReference type="NCBI Taxonomy" id="6339"/>
    <lineage>
        <taxon>Eukaryota</taxon>
        <taxon>Metazoa</taxon>
        <taxon>Ecdysozoa</taxon>
        <taxon>Nematoda</taxon>
        <taxon>Chromadorea</taxon>
        <taxon>Rhabditida</taxon>
        <taxon>Rhabditina</taxon>
        <taxon>Rhabditomorpha</taxon>
        <taxon>Strongyloidea</taxon>
        <taxon>Heligmosomidae</taxon>
        <taxon>Heligmosomoides</taxon>
    </lineage>
</organism>
<protein>
    <submittedName>
        <fullName evidence="2 4">Uncharacterized protein</fullName>
    </submittedName>
</protein>
<evidence type="ECO:0000313" key="3">
    <source>
        <dbReference type="Proteomes" id="UP000050761"/>
    </source>
</evidence>